<evidence type="ECO:0000313" key="2">
    <source>
        <dbReference type="Proteomes" id="UP000192796"/>
    </source>
</evidence>
<reference evidence="1 2" key="1">
    <citation type="submission" date="2016-03" db="EMBL/GenBank/DDBJ databases">
        <title>Niastella vici sp. nov., isolated from farmland soil.</title>
        <authorList>
            <person name="Chen L."/>
            <person name="Wang D."/>
            <person name="Yang S."/>
            <person name="Wang G."/>
        </authorList>
    </citation>
    <scope>NUCLEOTIDE SEQUENCE [LARGE SCALE GENOMIC DNA]</scope>
    <source>
        <strain evidence="1 2">DJ57</strain>
    </source>
</reference>
<proteinExistence type="predicted"/>
<dbReference type="Gene3D" id="3.40.50.450">
    <property type="match status" value="1"/>
</dbReference>
<sequence length="180" mass="19823">MIVALAGRRIDAAGAEVVRFPSGTIEKVKEELKALLGALQPQVLVTSGACGADLLALEAAGELNIPRSMVLPFDPLLFRSTSVTDRPGNWGALYDQIGEAVKKEKGIQVMHYDETDNDTYLNTNKDILKRAKELALEFHSNDLVAIIVWEGQPKKEDDTTANFKREAERNGFGIKEIITR</sequence>
<accession>A0A1V9G7S2</accession>
<organism evidence="1 2">
    <name type="scientific">Niastella vici</name>
    <dbReference type="NCBI Taxonomy" id="1703345"/>
    <lineage>
        <taxon>Bacteria</taxon>
        <taxon>Pseudomonadati</taxon>
        <taxon>Bacteroidota</taxon>
        <taxon>Chitinophagia</taxon>
        <taxon>Chitinophagales</taxon>
        <taxon>Chitinophagaceae</taxon>
        <taxon>Niastella</taxon>
    </lineage>
</organism>
<gene>
    <name evidence="1" type="ORF">A3860_13660</name>
</gene>
<evidence type="ECO:0000313" key="1">
    <source>
        <dbReference type="EMBL" id="OQP66526.1"/>
    </source>
</evidence>
<keyword evidence="2" id="KW-1185">Reference proteome</keyword>
<dbReference type="STRING" id="1703345.A3860_13660"/>
<name>A0A1V9G7S2_9BACT</name>
<protein>
    <submittedName>
        <fullName evidence="1">Uncharacterized protein</fullName>
    </submittedName>
</protein>
<dbReference type="Proteomes" id="UP000192796">
    <property type="component" value="Unassembled WGS sequence"/>
</dbReference>
<dbReference type="AlphaFoldDB" id="A0A1V9G7S2"/>
<comment type="caution">
    <text evidence="1">The sequence shown here is derived from an EMBL/GenBank/DDBJ whole genome shotgun (WGS) entry which is preliminary data.</text>
</comment>
<dbReference type="OrthoDB" id="499752at2"/>
<dbReference type="RefSeq" id="WP_081145467.1">
    <property type="nucleotide sequence ID" value="NZ_LVYD01000002.1"/>
</dbReference>
<dbReference type="EMBL" id="LVYD01000002">
    <property type="protein sequence ID" value="OQP66526.1"/>
    <property type="molecule type" value="Genomic_DNA"/>
</dbReference>